<comment type="caution">
    <text evidence="1">The sequence shown here is derived from an EMBL/GenBank/DDBJ whole genome shotgun (WGS) entry which is preliminary data.</text>
</comment>
<evidence type="ECO:0000313" key="1">
    <source>
        <dbReference type="EMBL" id="GHJ86897.1"/>
    </source>
</evidence>
<proteinExistence type="predicted"/>
<dbReference type="AlphaFoldDB" id="A0A8H3TTI0"/>
<dbReference type="Proteomes" id="UP000620104">
    <property type="component" value="Unassembled WGS sequence"/>
</dbReference>
<keyword evidence="2" id="KW-1185">Reference proteome</keyword>
<evidence type="ECO:0000313" key="2">
    <source>
        <dbReference type="Proteomes" id="UP000620104"/>
    </source>
</evidence>
<name>A0A8H3TTI0_9TREE</name>
<dbReference type="EMBL" id="BLZA01000019">
    <property type="protein sequence ID" value="GHJ86897.1"/>
    <property type="molecule type" value="Genomic_DNA"/>
</dbReference>
<organism evidence="1 2">
    <name type="scientific">Naganishia liquefaciens</name>
    <dbReference type="NCBI Taxonomy" id="104408"/>
    <lineage>
        <taxon>Eukaryota</taxon>
        <taxon>Fungi</taxon>
        <taxon>Dikarya</taxon>
        <taxon>Basidiomycota</taxon>
        <taxon>Agaricomycotina</taxon>
        <taxon>Tremellomycetes</taxon>
        <taxon>Filobasidiales</taxon>
        <taxon>Filobasidiaceae</taxon>
        <taxon>Naganishia</taxon>
    </lineage>
</organism>
<accession>A0A8H3TTI0</accession>
<gene>
    <name evidence="1" type="ORF">NliqN6_3299</name>
</gene>
<sequence length="170" mass="18711">MSGKNDMHYQNVCHPVASPANRLALEFLEVITGDLIVRDWHRTCSSLSMVSTAVKEQVNSILWKRVVYRWINTKKKSKTPVAWKHTFTADIMKTSYLSIRSLFKSKAPAGTYIIDESAGSIRVDWAPSNVGINPFSSGGGVQGFVQYLAVAPGITETVRAILGPTAKQPT</sequence>
<reference evidence="1" key="1">
    <citation type="submission" date="2020-07" db="EMBL/GenBank/DDBJ databases">
        <title>Draft Genome Sequence of a Deep-Sea Yeast, Naganishia (Cryptococcus) liquefaciens strain N6.</title>
        <authorList>
            <person name="Han Y.W."/>
            <person name="Kajitani R."/>
            <person name="Morimoto H."/>
            <person name="Parhat M."/>
            <person name="Tsubouchi H."/>
            <person name="Bakenova O."/>
            <person name="Ogata M."/>
            <person name="Argunhan B."/>
            <person name="Aoki R."/>
            <person name="Kajiwara S."/>
            <person name="Itoh T."/>
            <person name="Iwasaki H."/>
        </authorList>
    </citation>
    <scope>NUCLEOTIDE SEQUENCE</scope>
    <source>
        <strain evidence="1">N6</strain>
    </source>
</reference>
<protein>
    <submittedName>
        <fullName evidence="1">Uncharacterized protein</fullName>
    </submittedName>
</protein>